<evidence type="ECO:0000256" key="5">
    <source>
        <dbReference type="ARBA" id="ARBA00015611"/>
    </source>
</evidence>
<protein>
    <recommendedName>
        <fullName evidence="5">Aminopeptidase N</fullName>
        <ecNumber evidence="4">3.4.11.2</ecNumber>
    </recommendedName>
</protein>
<evidence type="ECO:0000256" key="9">
    <source>
        <dbReference type="ARBA" id="ARBA00022801"/>
    </source>
</evidence>
<dbReference type="GO" id="GO:0016285">
    <property type="term" value="F:alanyl aminopeptidase activity"/>
    <property type="evidence" value="ECO:0007669"/>
    <property type="project" value="UniProtKB-EC"/>
</dbReference>
<sequence length="601" mass="66619">MQTVVPSERFFTADQFTYANYQEVVVKHAALNLDVNFDRKVLDGDVTLRFERLNPDAQTLTLDTKDLLIKAVALETNDGWVPADYTLAAADPVLGSAMNIAIGTDANQLRITYETSPTAEGLQWLTPAQTAGKEKPYLFSQAQAINARTMLPVQDTPAVRMTYDASLRVPDGLLPLMSASQDGQDADGNWTFSMPQPIPSYLIAIAVGDIKFKAINDTIGVYAEDYILDASAEEFAETPMMEAANTALYGPYRWGRYDLIVLPPSFPFGGMENPRLSFMTPTLIAGDKSLTNVVAHELAHSWSGNLVTNASWRDAWLNEGFTSYVENRVMEALYGEDRAVMEQALGLEDLKRDVADADRPSLTQLKFTDDLTHPDEAFSQVTYVKGQFFLNFLEDRFGRAAFDPFLKSYFNAYAFDSITTEDFLGFMDANLRAQNPDAVTDAEIQEWVYGQGIPATIRIPQSDAFDKVAAASARWSGGDMTAAELPTQEWSTHEWLHFLNGLPDLTQEQYKALDDAFSLTGTQNAETAFAWYMQAIKGGYAPAMPALEEFLMTVGRGKFIYRLYGALNDNGLAEMANRVFVKAKPGYHPIAQRIISDILAG</sequence>
<feature type="binding site" evidence="14">
    <location>
        <position position="296"/>
    </location>
    <ligand>
        <name>Zn(2+)</name>
        <dbReference type="ChEBI" id="CHEBI:29105"/>
        <note>catalytic</note>
    </ligand>
</feature>
<dbReference type="Pfam" id="PF01433">
    <property type="entry name" value="Peptidase_M1"/>
    <property type="match status" value="1"/>
</dbReference>
<dbReference type="PRINTS" id="PR00756">
    <property type="entry name" value="ALADIPTASE"/>
</dbReference>
<evidence type="ECO:0000256" key="8">
    <source>
        <dbReference type="ARBA" id="ARBA00022723"/>
    </source>
</evidence>
<keyword evidence="17" id="KW-1185">Reference proteome</keyword>
<reference evidence="16" key="1">
    <citation type="journal article" date="2014" name="Int. J. Syst. Evol. Microbiol.">
        <title>Complete genome sequence of Corynebacterium casei LMG S-19264T (=DSM 44701T), isolated from a smear-ripened cheese.</title>
        <authorList>
            <consortium name="US DOE Joint Genome Institute (JGI-PGF)"/>
            <person name="Walter F."/>
            <person name="Albersmeier A."/>
            <person name="Kalinowski J."/>
            <person name="Ruckert C."/>
        </authorList>
    </citation>
    <scope>NUCLEOTIDE SEQUENCE</scope>
    <source>
        <strain evidence="16">KCTC 32513</strain>
    </source>
</reference>
<gene>
    <name evidence="16" type="primary">pepN</name>
    <name evidence="16" type="ORF">GCM10009069_08360</name>
</gene>
<dbReference type="Gene3D" id="2.60.40.1730">
    <property type="entry name" value="tricorn interacting facor f3 domain"/>
    <property type="match status" value="1"/>
</dbReference>
<dbReference type="InterPro" id="IPR014782">
    <property type="entry name" value="Peptidase_M1_dom"/>
</dbReference>
<feature type="binding site" evidence="13">
    <location>
        <begin position="141"/>
        <end position="143"/>
    </location>
    <ligand>
        <name>a peptide</name>
        <dbReference type="ChEBI" id="CHEBI:60466"/>
    </ligand>
</feature>
<evidence type="ECO:0000256" key="1">
    <source>
        <dbReference type="ARBA" id="ARBA00000098"/>
    </source>
</evidence>
<dbReference type="PANTHER" id="PTHR45726">
    <property type="entry name" value="LEUKOTRIENE A-4 HYDROLASE"/>
    <property type="match status" value="1"/>
</dbReference>
<evidence type="ECO:0000313" key="16">
    <source>
        <dbReference type="EMBL" id="GHA87749.1"/>
    </source>
</evidence>
<comment type="subcellular location">
    <subcellularLocation>
        <location evidence="2">Cytoplasm</location>
    </subcellularLocation>
</comment>
<evidence type="ECO:0000256" key="3">
    <source>
        <dbReference type="ARBA" id="ARBA00010136"/>
    </source>
</evidence>
<keyword evidence="8 14" id="KW-0479">Metal-binding</keyword>
<evidence type="ECO:0000256" key="13">
    <source>
        <dbReference type="PIRSR" id="PIRSR634015-2"/>
    </source>
</evidence>
<accession>A0A8J3G1N1</accession>
<keyword evidence="6" id="KW-0963">Cytoplasm</keyword>
<dbReference type="GO" id="GO:0008237">
    <property type="term" value="F:metallopeptidase activity"/>
    <property type="evidence" value="ECO:0007669"/>
    <property type="project" value="UniProtKB-KW"/>
</dbReference>
<feature type="active site" description="Proton donor" evidence="12">
    <location>
        <position position="383"/>
    </location>
</feature>
<evidence type="ECO:0000313" key="17">
    <source>
        <dbReference type="Proteomes" id="UP000634004"/>
    </source>
</evidence>
<keyword evidence="11" id="KW-0482">Metalloprotease</keyword>
<dbReference type="AlphaFoldDB" id="A0A8J3G1N1"/>
<dbReference type="Gene3D" id="3.30.2010.30">
    <property type="match status" value="1"/>
</dbReference>
<dbReference type="InterPro" id="IPR027268">
    <property type="entry name" value="Peptidase_M4/M1_CTD_sf"/>
</dbReference>
<keyword evidence="9" id="KW-0378">Hydrolase</keyword>
<evidence type="ECO:0000256" key="4">
    <source>
        <dbReference type="ARBA" id="ARBA00012564"/>
    </source>
</evidence>
<dbReference type="PANTHER" id="PTHR45726:SF3">
    <property type="entry name" value="LEUKOTRIENE A-4 HYDROLASE"/>
    <property type="match status" value="1"/>
</dbReference>
<dbReference type="GO" id="GO:0005737">
    <property type="term" value="C:cytoplasm"/>
    <property type="evidence" value="ECO:0007669"/>
    <property type="project" value="UniProtKB-SubCell"/>
</dbReference>
<dbReference type="InterPro" id="IPR016024">
    <property type="entry name" value="ARM-type_fold"/>
</dbReference>
<dbReference type="SUPFAM" id="SSF55486">
    <property type="entry name" value="Metalloproteases ('zincins'), catalytic domain"/>
    <property type="match status" value="1"/>
</dbReference>
<feature type="domain" description="Peptidase M1 leukotriene A4 hydrolase/aminopeptidase C-terminal" evidence="15">
    <location>
        <begin position="462"/>
        <end position="599"/>
    </location>
</feature>
<dbReference type="GO" id="GO:0006508">
    <property type="term" value="P:proteolysis"/>
    <property type="evidence" value="ECO:0007669"/>
    <property type="project" value="UniProtKB-KW"/>
</dbReference>
<feature type="binding site" evidence="14">
    <location>
        <position position="300"/>
    </location>
    <ligand>
        <name>Zn(2+)</name>
        <dbReference type="ChEBI" id="CHEBI:29105"/>
        <note>catalytic</note>
    </ligand>
</feature>
<evidence type="ECO:0000256" key="2">
    <source>
        <dbReference type="ARBA" id="ARBA00004496"/>
    </source>
</evidence>
<feature type="binding site" evidence="14">
    <location>
        <position position="319"/>
    </location>
    <ligand>
        <name>Zn(2+)</name>
        <dbReference type="ChEBI" id="CHEBI:29105"/>
        <note>catalytic</note>
    </ligand>
</feature>
<organism evidence="16 17">
    <name type="scientific">Algimonas arctica</name>
    <dbReference type="NCBI Taxonomy" id="1479486"/>
    <lineage>
        <taxon>Bacteria</taxon>
        <taxon>Pseudomonadati</taxon>
        <taxon>Pseudomonadota</taxon>
        <taxon>Alphaproteobacteria</taxon>
        <taxon>Maricaulales</taxon>
        <taxon>Robiginitomaculaceae</taxon>
        <taxon>Algimonas</taxon>
    </lineage>
</organism>
<proteinExistence type="inferred from homology"/>
<evidence type="ECO:0000256" key="14">
    <source>
        <dbReference type="PIRSR" id="PIRSR634015-3"/>
    </source>
</evidence>
<evidence type="ECO:0000256" key="12">
    <source>
        <dbReference type="PIRSR" id="PIRSR634015-1"/>
    </source>
</evidence>
<comment type="caution">
    <text evidence="16">The sequence shown here is derived from an EMBL/GenBank/DDBJ whole genome shotgun (WGS) entry which is preliminary data.</text>
</comment>
<dbReference type="InterPro" id="IPR045357">
    <property type="entry name" value="Aminopeptidase_N-like_N"/>
</dbReference>
<dbReference type="InterPro" id="IPR049980">
    <property type="entry name" value="LTA4H_cat"/>
</dbReference>
<dbReference type="GO" id="GO:0008270">
    <property type="term" value="F:zinc ion binding"/>
    <property type="evidence" value="ECO:0007669"/>
    <property type="project" value="InterPro"/>
</dbReference>
<dbReference type="SUPFAM" id="SSF48371">
    <property type="entry name" value="ARM repeat"/>
    <property type="match status" value="1"/>
</dbReference>
<evidence type="ECO:0000259" key="15">
    <source>
        <dbReference type="SMART" id="SM01263"/>
    </source>
</evidence>
<dbReference type="InterPro" id="IPR034015">
    <property type="entry name" value="M1_LTA4H"/>
</dbReference>
<dbReference type="InterPro" id="IPR042097">
    <property type="entry name" value="Aminopeptidase_N-like_N_sf"/>
</dbReference>
<keyword evidence="16" id="KW-0031">Aminopeptidase</keyword>
<dbReference type="FunFam" id="3.30.2010.30:FF:000001">
    <property type="entry name" value="Leukotriene A(4) hydrolase"/>
    <property type="match status" value="1"/>
</dbReference>
<feature type="active site" description="Proton acceptor" evidence="12">
    <location>
        <position position="297"/>
    </location>
</feature>
<feature type="binding site" evidence="13">
    <location>
        <begin position="556"/>
        <end position="558"/>
    </location>
    <ligand>
        <name>a peptide</name>
        <dbReference type="ChEBI" id="CHEBI:60466"/>
    </ligand>
</feature>
<dbReference type="Gene3D" id="1.25.40.320">
    <property type="entry name" value="Peptidase M1, leukotriene A4 hydrolase/aminopeptidase C-terminal domain"/>
    <property type="match status" value="1"/>
</dbReference>
<comment type="similarity">
    <text evidence="3">Belongs to the peptidase M1 family.</text>
</comment>
<reference evidence="16" key="2">
    <citation type="submission" date="2020-09" db="EMBL/GenBank/DDBJ databases">
        <authorList>
            <person name="Sun Q."/>
            <person name="Kim S."/>
        </authorList>
    </citation>
    <scope>NUCLEOTIDE SEQUENCE</scope>
    <source>
        <strain evidence="16">KCTC 32513</strain>
    </source>
</reference>
<dbReference type="SMART" id="SM01263">
    <property type="entry name" value="Leuk-A4-hydro_C"/>
    <property type="match status" value="1"/>
</dbReference>
<feature type="binding site" evidence="13">
    <location>
        <begin position="267"/>
        <end position="272"/>
    </location>
    <ligand>
        <name>a peptide</name>
        <dbReference type="ChEBI" id="CHEBI:60466"/>
    </ligand>
</feature>
<comment type="cofactor">
    <cofactor evidence="14">
        <name>Zn(2+)</name>
        <dbReference type="ChEBI" id="CHEBI:29105"/>
    </cofactor>
    <text evidence="14">Binds 1 zinc ion per subunit.</text>
</comment>
<dbReference type="Proteomes" id="UP000634004">
    <property type="component" value="Unassembled WGS sequence"/>
</dbReference>
<dbReference type="Pfam" id="PF09127">
    <property type="entry name" value="Leuk-A4-hydro_C"/>
    <property type="match status" value="1"/>
</dbReference>
<dbReference type="SUPFAM" id="SSF63737">
    <property type="entry name" value="Leukotriene A4 hydrolase N-terminal domain"/>
    <property type="match status" value="1"/>
</dbReference>
<dbReference type="EC" id="3.4.11.2" evidence="4"/>
<dbReference type="InterPro" id="IPR015211">
    <property type="entry name" value="Peptidase_M1_C"/>
</dbReference>
<evidence type="ECO:0000256" key="7">
    <source>
        <dbReference type="ARBA" id="ARBA00022670"/>
    </source>
</evidence>
<evidence type="ECO:0000256" key="11">
    <source>
        <dbReference type="ARBA" id="ARBA00023049"/>
    </source>
</evidence>
<keyword evidence="7" id="KW-0645">Protease</keyword>
<comment type="catalytic activity">
    <reaction evidence="1">
        <text>Release of an N-terminal amino acid, Xaa-|-Yaa- from a peptide, amide or arylamide. Xaa is preferably Ala, but may be most amino acids including Pro (slow action). When a terminal hydrophobic residue is followed by a prolyl residue, the two may be released as an intact Xaa-Pro dipeptide.</text>
        <dbReference type="EC" id="3.4.11.2"/>
    </reaction>
</comment>
<dbReference type="InterPro" id="IPR001930">
    <property type="entry name" value="Peptidase_M1"/>
</dbReference>
<evidence type="ECO:0000256" key="6">
    <source>
        <dbReference type="ARBA" id="ARBA00022490"/>
    </source>
</evidence>
<name>A0A8J3G1N1_9PROT</name>
<dbReference type="EMBL" id="BMZH01000003">
    <property type="protein sequence ID" value="GHA87749.1"/>
    <property type="molecule type" value="Genomic_DNA"/>
</dbReference>
<dbReference type="Gene3D" id="1.10.390.10">
    <property type="entry name" value="Neutral Protease Domain 2"/>
    <property type="match status" value="1"/>
</dbReference>
<keyword evidence="10 14" id="KW-0862">Zinc</keyword>
<evidence type="ECO:0000256" key="10">
    <source>
        <dbReference type="ARBA" id="ARBA00022833"/>
    </source>
</evidence>
<dbReference type="Pfam" id="PF17900">
    <property type="entry name" value="Peptidase_M1_N"/>
    <property type="match status" value="1"/>
</dbReference>
<dbReference type="InterPro" id="IPR038502">
    <property type="entry name" value="M1_LTA-4_hydro/amino_C_sf"/>
</dbReference>
<dbReference type="CDD" id="cd09599">
    <property type="entry name" value="M1_LTA4H"/>
    <property type="match status" value="1"/>
</dbReference>